<dbReference type="InterPro" id="IPR008271">
    <property type="entry name" value="Ser/Thr_kinase_AS"/>
</dbReference>
<evidence type="ECO:0000259" key="7">
    <source>
        <dbReference type="PROSITE" id="PS50011"/>
    </source>
</evidence>
<keyword evidence="2" id="KW-0808">Transferase</keyword>
<dbReference type="GO" id="GO:0004674">
    <property type="term" value="F:protein serine/threonine kinase activity"/>
    <property type="evidence" value="ECO:0007669"/>
    <property type="project" value="UniProtKB-KW"/>
</dbReference>
<dbReference type="PROSITE" id="PS50011">
    <property type="entry name" value="PROTEIN_KINASE_DOM"/>
    <property type="match status" value="1"/>
</dbReference>
<dbReference type="SUPFAM" id="SSF56112">
    <property type="entry name" value="Protein kinase-like (PK-like)"/>
    <property type="match status" value="1"/>
</dbReference>
<dbReference type="EMBL" id="LUCM01001714">
    <property type="protein sequence ID" value="KAA0198483.1"/>
    <property type="molecule type" value="Genomic_DNA"/>
</dbReference>
<evidence type="ECO:0000256" key="4">
    <source>
        <dbReference type="ARBA" id="ARBA00022777"/>
    </source>
</evidence>
<sequence length="468" mass="53779">MHSFLHRVPSFCRNQIIHCDLKPENVLLEDPKRSAIKVIDFGSSCHVNKRVYTYIQSRFYRAPEIIMGMNYGMEIDMWSLGCMVAEMITGSPLFPGEDADDQLALIMELLGTPPTRMLTASKGAYKFFLCTGEPRYLYEQEQEIQHQQHQETSDGKNNDVVNSDKNGHGQSGESANAPAKSRSKVKQRSRAWRPRQPPGSLDLLTVLTSSKNSSVCVPGGDKRSRRTSRNPFGRVEPVDPDMLDFISRCLLWWPEDRMSPREALRHPWIAKTKSVPNLDDTNNNSSWSRNGVDFRFPRNEGVVNGSFSTSEVEGSVDTDELLQKMQNVRLRRPRMFVEDDLRRIRRNSLVRNDRNSSNGYRRYSTGHEYNRQIASLTDKPSSPVDRRNSVREVHRANGGAQFRDFLNNDQNRERDEVSPPQRGLFETSMTDVKRRHRPRRPSNQARDTITLRVDDTRSRLSGNYDSSL</sequence>
<name>A0A8E0S5G5_9TREM</name>
<feature type="compositionally biased region" description="Polar residues" evidence="6">
    <location>
        <begin position="206"/>
        <end position="215"/>
    </location>
</feature>
<evidence type="ECO:0000256" key="6">
    <source>
        <dbReference type="SAM" id="MobiDB-lite"/>
    </source>
</evidence>
<dbReference type="PANTHER" id="PTHR24058">
    <property type="entry name" value="DUAL SPECIFICITY PROTEIN KINASE"/>
    <property type="match status" value="1"/>
</dbReference>
<dbReference type="GO" id="GO:0005524">
    <property type="term" value="F:ATP binding"/>
    <property type="evidence" value="ECO:0007669"/>
    <property type="project" value="UniProtKB-KW"/>
</dbReference>
<dbReference type="Proteomes" id="UP000728185">
    <property type="component" value="Unassembled WGS sequence"/>
</dbReference>
<evidence type="ECO:0000313" key="8">
    <source>
        <dbReference type="EMBL" id="KAA0198483.1"/>
    </source>
</evidence>
<evidence type="ECO:0000313" key="9">
    <source>
        <dbReference type="Proteomes" id="UP000728185"/>
    </source>
</evidence>
<feature type="compositionally biased region" description="Basic and acidic residues" evidence="6">
    <location>
        <begin position="143"/>
        <end position="157"/>
    </location>
</feature>
<evidence type="ECO:0000256" key="1">
    <source>
        <dbReference type="ARBA" id="ARBA00022527"/>
    </source>
</evidence>
<organism evidence="8 9">
    <name type="scientific">Fasciolopsis buskii</name>
    <dbReference type="NCBI Taxonomy" id="27845"/>
    <lineage>
        <taxon>Eukaryota</taxon>
        <taxon>Metazoa</taxon>
        <taxon>Spiralia</taxon>
        <taxon>Lophotrochozoa</taxon>
        <taxon>Platyhelminthes</taxon>
        <taxon>Trematoda</taxon>
        <taxon>Digenea</taxon>
        <taxon>Plagiorchiida</taxon>
        <taxon>Echinostomata</taxon>
        <taxon>Echinostomatoidea</taxon>
        <taxon>Fasciolidae</taxon>
        <taxon>Fasciolopsis</taxon>
    </lineage>
</organism>
<keyword evidence="3" id="KW-0547">Nucleotide-binding</keyword>
<feature type="region of interest" description="Disordered" evidence="6">
    <location>
        <begin position="350"/>
        <end position="447"/>
    </location>
</feature>
<evidence type="ECO:0000256" key="5">
    <source>
        <dbReference type="ARBA" id="ARBA00022840"/>
    </source>
</evidence>
<dbReference type="InterPro" id="IPR011009">
    <property type="entry name" value="Kinase-like_dom_sf"/>
</dbReference>
<keyword evidence="4 8" id="KW-0418">Kinase</keyword>
<feature type="region of interest" description="Disordered" evidence="6">
    <location>
        <begin position="141"/>
        <end position="233"/>
    </location>
</feature>
<feature type="compositionally biased region" description="Basic and acidic residues" evidence="6">
    <location>
        <begin position="384"/>
        <end position="395"/>
    </location>
</feature>
<dbReference type="SMART" id="SM00220">
    <property type="entry name" value="S_TKc"/>
    <property type="match status" value="1"/>
</dbReference>
<dbReference type="Gene3D" id="1.10.510.10">
    <property type="entry name" value="Transferase(Phosphotransferase) domain 1"/>
    <property type="match status" value="2"/>
</dbReference>
<keyword evidence="9" id="KW-1185">Reference proteome</keyword>
<keyword evidence="1" id="KW-0723">Serine/threonine-protein kinase</keyword>
<dbReference type="InterPro" id="IPR050494">
    <property type="entry name" value="Ser_Thr_dual-spec_kinase"/>
</dbReference>
<reference evidence="8" key="1">
    <citation type="submission" date="2019-05" db="EMBL/GenBank/DDBJ databases">
        <title>Annotation for the trematode Fasciolopsis buski.</title>
        <authorList>
            <person name="Choi Y.-J."/>
        </authorList>
    </citation>
    <scope>NUCLEOTIDE SEQUENCE</scope>
    <source>
        <strain evidence="8">HT</strain>
        <tissue evidence="8">Whole worm</tissue>
    </source>
</reference>
<protein>
    <submittedName>
        <fullName evidence="8">Dual specificity tyrosine-phosphorylation-regulated kinase 2</fullName>
    </submittedName>
</protein>
<gene>
    <name evidence="8" type="ORF">FBUS_04178</name>
</gene>
<dbReference type="OrthoDB" id="9332038at2759"/>
<proteinExistence type="predicted"/>
<feature type="compositionally biased region" description="Basic residues" evidence="6">
    <location>
        <begin position="181"/>
        <end position="193"/>
    </location>
</feature>
<dbReference type="InterPro" id="IPR000719">
    <property type="entry name" value="Prot_kinase_dom"/>
</dbReference>
<evidence type="ECO:0000256" key="3">
    <source>
        <dbReference type="ARBA" id="ARBA00022741"/>
    </source>
</evidence>
<dbReference type="PROSITE" id="PS00108">
    <property type="entry name" value="PROTEIN_KINASE_ST"/>
    <property type="match status" value="1"/>
</dbReference>
<dbReference type="AlphaFoldDB" id="A0A8E0S5G5"/>
<accession>A0A8E0S5G5</accession>
<dbReference type="Pfam" id="PF00069">
    <property type="entry name" value="Pkinase"/>
    <property type="match status" value="1"/>
</dbReference>
<keyword evidence="5" id="KW-0067">ATP-binding</keyword>
<comment type="caution">
    <text evidence="8">The sequence shown here is derived from an EMBL/GenBank/DDBJ whole genome shotgun (WGS) entry which is preliminary data.</text>
</comment>
<evidence type="ECO:0000256" key="2">
    <source>
        <dbReference type="ARBA" id="ARBA00022679"/>
    </source>
</evidence>
<feature type="domain" description="Protein kinase" evidence="7">
    <location>
        <begin position="1"/>
        <end position="269"/>
    </location>
</feature>